<name>A0A6I0EVZ9_9FIRM</name>
<accession>A0A6I0EVZ9</accession>
<reference evidence="5 6" key="1">
    <citation type="submission" date="2019-10" db="EMBL/GenBank/DDBJ databases">
        <title>Whole-genome sequence of the extremophile Heliorestis acidaminivorans DSM 24790.</title>
        <authorList>
            <person name="Kyndt J.A."/>
            <person name="Meyer T.E."/>
        </authorList>
    </citation>
    <scope>NUCLEOTIDE SEQUENCE [LARGE SCALE GENOMIC DNA]</scope>
    <source>
        <strain evidence="5 6">DSM 24790</strain>
    </source>
</reference>
<dbReference type="InterPro" id="IPR000485">
    <property type="entry name" value="AsnC-type_HTH_dom"/>
</dbReference>
<dbReference type="PRINTS" id="PR00033">
    <property type="entry name" value="HTHASNC"/>
</dbReference>
<dbReference type="InterPro" id="IPR036390">
    <property type="entry name" value="WH_DNA-bd_sf"/>
</dbReference>
<keyword evidence="2" id="KW-0238">DNA-binding</keyword>
<dbReference type="PROSITE" id="PS50956">
    <property type="entry name" value="HTH_ASNC_2"/>
    <property type="match status" value="1"/>
</dbReference>
<dbReference type="Pfam" id="PF13412">
    <property type="entry name" value="HTH_24"/>
    <property type="match status" value="1"/>
</dbReference>
<dbReference type="OrthoDB" id="66249at2"/>
<dbReference type="PROSITE" id="PS00519">
    <property type="entry name" value="HTH_ASNC_1"/>
    <property type="match status" value="1"/>
</dbReference>
<dbReference type="RefSeq" id="WP_151621588.1">
    <property type="nucleotide sequence ID" value="NZ_WBXO01000013.1"/>
</dbReference>
<evidence type="ECO:0000256" key="1">
    <source>
        <dbReference type="ARBA" id="ARBA00023015"/>
    </source>
</evidence>
<keyword evidence="1" id="KW-0805">Transcription regulation</keyword>
<dbReference type="CDD" id="cd00090">
    <property type="entry name" value="HTH_ARSR"/>
    <property type="match status" value="1"/>
</dbReference>
<keyword evidence="3" id="KW-0804">Transcription</keyword>
<keyword evidence="6" id="KW-1185">Reference proteome</keyword>
<organism evidence="5 6">
    <name type="scientific">Heliorestis acidaminivorans</name>
    <dbReference type="NCBI Taxonomy" id="553427"/>
    <lineage>
        <taxon>Bacteria</taxon>
        <taxon>Bacillati</taxon>
        <taxon>Bacillota</taxon>
        <taxon>Clostridia</taxon>
        <taxon>Eubacteriales</taxon>
        <taxon>Heliobacteriaceae</taxon>
        <taxon>Heliorestis</taxon>
    </lineage>
</organism>
<dbReference type="Proteomes" id="UP000468766">
    <property type="component" value="Unassembled WGS sequence"/>
</dbReference>
<evidence type="ECO:0000313" key="5">
    <source>
        <dbReference type="EMBL" id="KAB2951248.1"/>
    </source>
</evidence>
<dbReference type="GO" id="GO:0043565">
    <property type="term" value="F:sequence-specific DNA binding"/>
    <property type="evidence" value="ECO:0007669"/>
    <property type="project" value="InterPro"/>
</dbReference>
<dbReference type="GO" id="GO:0005829">
    <property type="term" value="C:cytosol"/>
    <property type="evidence" value="ECO:0007669"/>
    <property type="project" value="TreeGrafter"/>
</dbReference>
<dbReference type="Gene3D" id="3.30.70.920">
    <property type="match status" value="1"/>
</dbReference>
<feature type="domain" description="HTH asnC-type" evidence="4">
    <location>
        <begin position="1"/>
        <end position="63"/>
    </location>
</feature>
<dbReference type="InterPro" id="IPR036388">
    <property type="entry name" value="WH-like_DNA-bd_sf"/>
</dbReference>
<evidence type="ECO:0000256" key="3">
    <source>
        <dbReference type="ARBA" id="ARBA00023163"/>
    </source>
</evidence>
<evidence type="ECO:0000256" key="2">
    <source>
        <dbReference type="ARBA" id="ARBA00023125"/>
    </source>
</evidence>
<dbReference type="GO" id="GO:0043200">
    <property type="term" value="P:response to amino acid"/>
    <property type="evidence" value="ECO:0007669"/>
    <property type="project" value="TreeGrafter"/>
</dbReference>
<sequence length="159" mass="17773">MYDAVDCRILQHLQRNGRVTQTELASLVGLSSPAVAERIKKLEEKGVIQGFQARLNPKALNLELTAFITLRLDHPSRHEMFLERVNACDNILECHKVTGEDGFLLKIRVSDTGELDQLLSSYLLDIPGVSHMRTSIALTTHKEEILLPLPAEESTEESA</sequence>
<evidence type="ECO:0000313" key="6">
    <source>
        <dbReference type="Proteomes" id="UP000468766"/>
    </source>
</evidence>
<comment type="caution">
    <text evidence="5">The sequence shown here is derived from an EMBL/GenBank/DDBJ whole genome shotgun (WGS) entry which is preliminary data.</text>
</comment>
<dbReference type="EMBL" id="WBXO01000013">
    <property type="protein sequence ID" value="KAB2951248.1"/>
    <property type="molecule type" value="Genomic_DNA"/>
</dbReference>
<dbReference type="InterPro" id="IPR019888">
    <property type="entry name" value="Tscrpt_reg_AsnC-like"/>
</dbReference>
<dbReference type="AlphaFoldDB" id="A0A6I0EVZ9"/>
<dbReference type="Gene3D" id="1.10.10.10">
    <property type="entry name" value="Winged helix-like DNA-binding domain superfamily/Winged helix DNA-binding domain"/>
    <property type="match status" value="1"/>
</dbReference>
<dbReference type="FunFam" id="1.10.10.10:FF:000186">
    <property type="entry name" value="AsnC family transcriptional regulator"/>
    <property type="match status" value="1"/>
</dbReference>
<dbReference type="SUPFAM" id="SSF46785">
    <property type="entry name" value="Winged helix' DNA-binding domain"/>
    <property type="match status" value="1"/>
</dbReference>
<dbReference type="InterPro" id="IPR011008">
    <property type="entry name" value="Dimeric_a/b-barrel"/>
</dbReference>
<dbReference type="SMART" id="SM00344">
    <property type="entry name" value="HTH_ASNC"/>
    <property type="match status" value="1"/>
</dbReference>
<dbReference type="Pfam" id="PF01037">
    <property type="entry name" value="AsnC_trans_reg"/>
    <property type="match status" value="1"/>
</dbReference>
<dbReference type="SUPFAM" id="SSF54909">
    <property type="entry name" value="Dimeric alpha+beta barrel"/>
    <property type="match status" value="1"/>
</dbReference>
<dbReference type="PANTHER" id="PTHR30154:SF53">
    <property type="entry name" value="HTH-TYPE TRANSCRIPTIONAL REGULATOR LRPC"/>
    <property type="match status" value="1"/>
</dbReference>
<dbReference type="InterPro" id="IPR019885">
    <property type="entry name" value="Tscrpt_reg_HTH_AsnC-type_CS"/>
</dbReference>
<dbReference type="InterPro" id="IPR019887">
    <property type="entry name" value="Tscrpt_reg_AsnC/Lrp_C"/>
</dbReference>
<proteinExistence type="predicted"/>
<dbReference type="InterPro" id="IPR011991">
    <property type="entry name" value="ArsR-like_HTH"/>
</dbReference>
<evidence type="ECO:0000259" key="4">
    <source>
        <dbReference type="PROSITE" id="PS50956"/>
    </source>
</evidence>
<dbReference type="PANTHER" id="PTHR30154">
    <property type="entry name" value="LEUCINE-RESPONSIVE REGULATORY PROTEIN"/>
    <property type="match status" value="1"/>
</dbReference>
<protein>
    <submittedName>
        <fullName evidence="5">Lrp/AsnC family transcriptional regulator</fullName>
    </submittedName>
</protein>
<gene>
    <name evidence="5" type="ORF">F9B85_12830</name>
</gene>